<keyword evidence="2" id="KW-1185">Reference proteome</keyword>
<comment type="caution">
    <text evidence="1">The sequence shown here is derived from an EMBL/GenBank/DDBJ whole genome shotgun (WGS) entry which is preliminary data.</text>
</comment>
<gene>
    <name evidence="1" type="ORF">TNCV_3095521</name>
</gene>
<name>A0A8X6WGW6_TRICX</name>
<evidence type="ECO:0000313" key="1">
    <source>
        <dbReference type="EMBL" id="GFY34570.1"/>
    </source>
</evidence>
<dbReference type="EMBL" id="BMAU01021425">
    <property type="protein sequence ID" value="GFY34570.1"/>
    <property type="molecule type" value="Genomic_DNA"/>
</dbReference>
<dbReference type="AlphaFoldDB" id="A0A8X6WGW6"/>
<sequence length="115" mass="13129">MLTQLRTKLRLTLIPLNRWRQATVEILSVHCSLRPIKLEPPSPITQNQSNNPNVNLINQSIQGIIQALTALTVQINNMNFATPSRQFNNSKNKSKEARKQQMYALVEAIFENCDD</sequence>
<organism evidence="1 2">
    <name type="scientific">Trichonephila clavipes</name>
    <name type="common">Golden silk orbweaver</name>
    <name type="synonym">Nephila clavipes</name>
    <dbReference type="NCBI Taxonomy" id="2585209"/>
    <lineage>
        <taxon>Eukaryota</taxon>
        <taxon>Metazoa</taxon>
        <taxon>Ecdysozoa</taxon>
        <taxon>Arthropoda</taxon>
        <taxon>Chelicerata</taxon>
        <taxon>Arachnida</taxon>
        <taxon>Araneae</taxon>
        <taxon>Araneomorphae</taxon>
        <taxon>Entelegynae</taxon>
        <taxon>Araneoidea</taxon>
        <taxon>Nephilidae</taxon>
        <taxon>Trichonephila</taxon>
    </lineage>
</organism>
<dbReference type="Proteomes" id="UP000887159">
    <property type="component" value="Unassembled WGS sequence"/>
</dbReference>
<evidence type="ECO:0000313" key="2">
    <source>
        <dbReference type="Proteomes" id="UP000887159"/>
    </source>
</evidence>
<proteinExistence type="predicted"/>
<protein>
    <submittedName>
        <fullName evidence="1">Uncharacterized protein</fullName>
    </submittedName>
</protein>
<accession>A0A8X6WGW6</accession>
<reference evidence="1" key="1">
    <citation type="submission" date="2020-08" db="EMBL/GenBank/DDBJ databases">
        <title>Multicomponent nature underlies the extraordinary mechanical properties of spider dragline silk.</title>
        <authorList>
            <person name="Kono N."/>
            <person name="Nakamura H."/>
            <person name="Mori M."/>
            <person name="Yoshida Y."/>
            <person name="Ohtoshi R."/>
            <person name="Malay A.D."/>
            <person name="Moran D.A.P."/>
            <person name="Tomita M."/>
            <person name="Numata K."/>
            <person name="Arakawa K."/>
        </authorList>
    </citation>
    <scope>NUCLEOTIDE SEQUENCE</scope>
</reference>